<dbReference type="FunFam" id="1.10.3470.10:FF:000001">
    <property type="entry name" value="Vitamin B12 ABC transporter permease BtuC"/>
    <property type="match status" value="1"/>
</dbReference>
<dbReference type="PANTHER" id="PTHR30472">
    <property type="entry name" value="FERRIC ENTEROBACTIN TRANSPORT SYSTEM PERMEASE PROTEIN"/>
    <property type="match status" value="1"/>
</dbReference>
<keyword evidence="4" id="KW-1003">Cell membrane</keyword>
<dbReference type="Pfam" id="PF01032">
    <property type="entry name" value="FecCD"/>
    <property type="match status" value="1"/>
</dbReference>
<keyword evidence="3" id="KW-0813">Transport</keyword>
<feature type="transmembrane region" description="Helical" evidence="8">
    <location>
        <begin position="317"/>
        <end position="333"/>
    </location>
</feature>
<dbReference type="InterPro" id="IPR037294">
    <property type="entry name" value="ABC_BtuC-like"/>
</dbReference>
<dbReference type="Proteomes" id="UP000003217">
    <property type="component" value="Unassembled WGS sequence"/>
</dbReference>
<evidence type="ECO:0000313" key="9">
    <source>
        <dbReference type="EMBL" id="EHI65114.1"/>
    </source>
</evidence>
<dbReference type="PANTHER" id="PTHR30472:SF65">
    <property type="entry name" value="SIDEROPHORE TRANSPORT SYSTEM PERMEASE PROTEIN YFIZ-RELATED"/>
    <property type="match status" value="1"/>
</dbReference>
<dbReference type="GO" id="GO:0005886">
    <property type="term" value="C:plasma membrane"/>
    <property type="evidence" value="ECO:0007669"/>
    <property type="project" value="UniProtKB-SubCell"/>
</dbReference>
<reference evidence="9 10" key="1">
    <citation type="journal article" date="2014" name="Int. J. Syst. Evol. Microbiol.">
        <title>Phylogenomics and the dynamic genome evolution of the genus Streptococcus.</title>
        <authorList>
            <consortium name="The Broad Institute Genome Sequencing Platform"/>
            <person name="Richards V.P."/>
            <person name="Palmer S.R."/>
            <person name="Pavinski Bitar P.D."/>
            <person name="Qin X."/>
            <person name="Weinstock G.M."/>
            <person name="Highlander S.K."/>
            <person name="Town C.D."/>
            <person name="Burne R.A."/>
            <person name="Stanhope M.J."/>
        </authorList>
    </citation>
    <scope>NUCLEOTIDE SEQUENCE [LARGE SCALE GENOMIC DNA]</scope>
    <source>
        <strain evidence="9 10">LQ 940-04</strain>
    </source>
</reference>
<feature type="transmembrane region" description="Helical" evidence="8">
    <location>
        <begin position="245"/>
        <end position="272"/>
    </location>
</feature>
<dbReference type="Gene3D" id="1.10.3470.10">
    <property type="entry name" value="ABC transporter involved in vitamin B12 uptake, BtuC"/>
    <property type="match status" value="1"/>
</dbReference>
<dbReference type="EMBL" id="AEUY02000005">
    <property type="protein sequence ID" value="EHI65114.1"/>
    <property type="molecule type" value="Genomic_DNA"/>
</dbReference>
<dbReference type="OrthoDB" id="9811721at2"/>
<keyword evidence="7 8" id="KW-0472">Membrane</keyword>
<comment type="similarity">
    <text evidence="2">Belongs to the binding-protein-dependent transport system permease family. FecCD subfamily.</text>
</comment>
<feature type="transmembrane region" description="Helical" evidence="8">
    <location>
        <begin position="201"/>
        <end position="224"/>
    </location>
</feature>
<keyword evidence="10" id="KW-1185">Reference proteome</keyword>
<keyword evidence="6 8" id="KW-1133">Transmembrane helix</keyword>
<dbReference type="GO" id="GO:0033214">
    <property type="term" value="P:siderophore-iron import into cell"/>
    <property type="evidence" value="ECO:0007669"/>
    <property type="project" value="TreeGrafter"/>
</dbReference>
<dbReference type="GeneID" id="58556037"/>
<name>G5K8Q2_9STRE</name>
<dbReference type="RefSeq" id="WP_007894862.1">
    <property type="nucleotide sequence ID" value="NZ_AEUY02000005.1"/>
</dbReference>
<protein>
    <submittedName>
        <fullName evidence="9">Iron chelate uptake ABC transporter, FeCT family, permease protein</fullName>
    </submittedName>
</protein>
<evidence type="ECO:0000256" key="2">
    <source>
        <dbReference type="ARBA" id="ARBA00007935"/>
    </source>
</evidence>
<feature type="transmembrane region" description="Helical" evidence="8">
    <location>
        <begin position="71"/>
        <end position="88"/>
    </location>
</feature>
<proteinExistence type="inferred from homology"/>
<evidence type="ECO:0000256" key="5">
    <source>
        <dbReference type="ARBA" id="ARBA00022692"/>
    </source>
</evidence>
<keyword evidence="5 8" id="KW-0812">Transmembrane</keyword>
<evidence type="ECO:0000256" key="7">
    <source>
        <dbReference type="ARBA" id="ARBA00023136"/>
    </source>
</evidence>
<organism evidence="9 10">
    <name type="scientific">Streptococcus pseudoporcinus LQ 940-04</name>
    <dbReference type="NCBI Taxonomy" id="875093"/>
    <lineage>
        <taxon>Bacteria</taxon>
        <taxon>Bacillati</taxon>
        <taxon>Bacillota</taxon>
        <taxon>Bacilli</taxon>
        <taxon>Lactobacillales</taxon>
        <taxon>Streptococcaceae</taxon>
        <taxon>Streptococcus</taxon>
    </lineage>
</organism>
<dbReference type="CDD" id="cd06550">
    <property type="entry name" value="TM_ABC_iron-siderophores_like"/>
    <property type="match status" value="1"/>
</dbReference>
<dbReference type="GO" id="GO:0022857">
    <property type="term" value="F:transmembrane transporter activity"/>
    <property type="evidence" value="ECO:0007669"/>
    <property type="project" value="InterPro"/>
</dbReference>
<dbReference type="STRING" id="361101.GCA_900102825_01927"/>
<evidence type="ECO:0000256" key="6">
    <source>
        <dbReference type="ARBA" id="ARBA00022989"/>
    </source>
</evidence>
<accession>G5K8Q2</accession>
<evidence type="ECO:0000256" key="4">
    <source>
        <dbReference type="ARBA" id="ARBA00022475"/>
    </source>
</evidence>
<comment type="subcellular location">
    <subcellularLocation>
        <location evidence="1">Cell membrane</location>
        <topology evidence="1">Multi-pass membrane protein</topology>
    </subcellularLocation>
</comment>
<comment type="caution">
    <text evidence="9">The sequence shown here is derived from an EMBL/GenBank/DDBJ whole genome shotgun (WGS) entry which is preliminary data.</text>
</comment>
<evidence type="ECO:0000313" key="10">
    <source>
        <dbReference type="Proteomes" id="UP000003217"/>
    </source>
</evidence>
<dbReference type="SUPFAM" id="SSF81345">
    <property type="entry name" value="ABC transporter involved in vitamin B12 uptake, BtuC"/>
    <property type="match status" value="1"/>
</dbReference>
<evidence type="ECO:0000256" key="8">
    <source>
        <dbReference type="SAM" id="Phobius"/>
    </source>
</evidence>
<gene>
    <name evidence="9" type="ORF">STRPS_1490</name>
</gene>
<sequence length="339" mass="36867">MALKNARMSQQKRDFFLLFTLISFTFLGILYLSLRFGAKSMTHQELMQVLLHQSSHQRQVAVLWDMRLPRIFAAILVGAALAISGALMQALTRNPIADPGLLGINSGAGLALVIAYAFFHHLHYSIIILVCLLGSILASLIIFSLSYRVGKGYQQLRLILAGAMVSTLLSALGRAITNYFHLANAIIGWQAGGLVGTNWQMLAYIAPIILISLMTVQVLAYQLSVLSLSQMQSKALGQSTTKLTIIFLGLVLLLASASVAIAGNIAFVGLIIPHLIKNYLPQNYQLSLPLIAFAGATFLLAVDLICRTMNPPFETPLTAIISFLGFPAFLWLVRKGGRA</sequence>
<dbReference type="AlphaFoldDB" id="G5K8Q2"/>
<feature type="transmembrane region" description="Helical" evidence="8">
    <location>
        <begin position="158"/>
        <end position="181"/>
    </location>
</feature>
<dbReference type="InterPro" id="IPR000522">
    <property type="entry name" value="ABC_transptr_permease_BtuC"/>
</dbReference>
<feature type="transmembrane region" description="Helical" evidence="8">
    <location>
        <begin position="100"/>
        <end position="119"/>
    </location>
</feature>
<feature type="transmembrane region" description="Helical" evidence="8">
    <location>
        <begin position="284"/>
        <end position="305"/>
    </location>
</feature>
<evidence type="ECO:0000256" key="3">
    <source>
        <dbReference type="ARBA" id="ARBA00022448"/>
    </source>
</evidence>
<feature type="transmembrane region" description="Helical" evidence="8">
    <location>
        <begin position="125"/>
        <end position="146"/>
    </location>
</feature>
<evidence type="ECO:0000256" key="1">
    <source>
        <dbReference type="ARBA" id="ARBA00004651"/>
    </source>
</evidence>
<feature type="transmembrane region" description="Helical" evidence="8">
    <location>
        <begin position="15"/>
        <end position="34"/>
    </location>
</feature>